<protein>
    <submittedName>
        <fullName evidence="5">Restriction endonuclease subunit S</fullName>
    </submittedName>
</protein>
<evidence type="ECO:0000256" key="1">
    <source>
        <dbReference type="ARBA" id="ARBA00010923"/>
    </source>
</evidence>
<feature type="domain" description="Type I restriction modification DNA specificity" evidence="4">
    <location>
        <begin position="188"/>
        <end position="350"/>
    </location>
</feature>
<proteinExistence type="inferred from homology"/>
<sequence>MKVRLGDYIQEYSVRNRNCEDIPVYSVTNTQGFCRDYFDKEVASKDKSTYKIVPKGCFAYNPSRINVGSVDWQRNEEKVIVSPLYNVFAVSEKLERQYLYYYLKSDITLQYIKTVATGSVRDNLKLSMLYEYKINLPDINMQKAIANKLDMIQNIMCQKKHKLVLLNDLIKARFIEMFGNISRDCYLKIADVCSIITDGTHQPPKFVQEGIPFIFVSNLANDEITYRTEKFITQENYDELIKRTPIEIGDVLLTTVGSYGHSAVVKTDKPFLFQRHIAYLKPKRELINSDYLRGALLAADAQQQIEEKVKGIAQKTLNLSEIKKIIIPLPPLQKQDEFAFFVAQVDKSKAAVQKSLDEMQLLFNSLMQEYFG</sequence>
<dbReference type="Pfam" id="PF01420">
    <property type="entry name" value="Methylase_S"/>
    <property type="match status" value="2"/>
</dbReference>
<comment type="caution">
    <text evidence="5">The sequence shown here is derived from an EMBL/GenBank/DDBJ whole genome shotgun (WGS) entry which is preliminary data.</text>
</comment>
<dbReference type="OrthoDB" id="9811611at2"/>
<dbReference type="EMBL" id="QSBM01000006">
    <property type="protein sequence ID" value="RGX29862.1"/>
    <property type="molecule type" value="Genomic_DNA"/>
</dbReference>
<dbReference type="GO" id="GO:0004519">
    <property type="term" value="F:endonuclease activity"/>
    <property type="evidence" value="ECO:0007669"/>
    <property type="project" value="UniProtKB-KW"/>
</dbReference>
<dbReference type="PANTHER" id="PTHR30408:SF12">
    <property type="entry name" value="TYPE I RESTRICTION ENZYME MJAVIII SPECIFICITY SUBUNIT"/>
    <property type="match status" value="1"/>
</dbReference>
<reference evidence="5 6" key="1">
    <citation type="submission" date="2018-08" db="EMBL/GenBank/DDBJ databases">
        <title>A genome reference for cultivated species of the human gut microbiota.</title>
        <authorList>
            <person name="Zou Y."/>
            <person name="Xue W."/>
            <person name="Luo G."/>
        </authorList>
    </citation>
    <scope>NUCLEOTIDE SEQUENCE [LARGE SCALE GENOMIC DNA]</scope>
    <source>
        <strain evidence="5 6">AF04-15</strain>
    </source>
</reference>
<dbReference type="GO" id="GO:0003677">
    <property type="term" value="F:DNA binding"/>
    <property type="evidence" value="ECO:0007669"/>
    <property type="project" value="UniProtKB-KW"/>
</dbReference>
<dbReference type="AlphaFoldDB" id="A0A413FGD9"/>
<evidence type="ECO:0000313" key="5">
    <source>
        <dbReference type="EMBL" id="RGX29862.1"/>
    </source>
</evidence>
<dbReference type="Proteomes" id="UP000283880">
    <property type="component" value="Unassembled WGS sequence"/>
</dbReference>
<gene>
    <name evidence="5" type="ORF">DWV29_09060</name>
</gene>
<dbReference type="InterPro" id="IPR052021">
    <property type="entry name" value="Type-I_RS_S_subunit"/>
</dbReference>
<dbReference type="InterPro" id="IPR044946">
    <property type="entry name" value="Restrct_endonuc_typeI_TRD_sf"/>
</dbReference>
<evidence type="ECO:0000313" key="6">
    <source>
        <dbReference type="Proteomes" id="UP000283880"/>
    </source>
</evidence>
<feature type="domain" description="Type I restriction modification DNA specificity" evidence="4">
    <location>
        <begin position="17"/>
        <end position="159"/>
    </location>
</feature>
<dbReference type="Gene3D" id="3.90.220.20">
    <property type="entry name" value="DNA methylase specificity domains"/>
    <property type="match status" value="2"/>
</dbReference>
<organism evidence="5 6">
    <name type="scientific">Enterocloster asparagiformis</name>
    <dbReference type="NCBI Taxonomy" id="333367"/>
    <lineage>
        <taxon>Bacteria</taxon>
        <taxon>Bacillati</taxon>
        <taxon>Bacillota</taxon>
        <taxon>Clostridia</taxon>
        <taxon>Lachnospirales</taxon>
        <taxon>Lachnospiraceae</taxon>
        <taxon>Enterocloster</taxon>
    </lineage>
</organism>
<comment type="similarity">
    <text evidence="1">Belongs to the type-I restriction system S methylase family.</text>
</comment>
<keyword evidence="5" id="KW-0540">Nuclease</keyword>
<keyword evidence="2" id="KW-0680">Restriction system</keyword>
<dbReference type="CDD" id="cd17246">
    <property type="entry name" value="RMtype1_S_SonII-TRD2-CR2_like"/>
    <property type="match status" value="1"/>
</dbReference>
<dbReference type="SUPFAM" id="SSF116734">
    <property type="entry name" value="DNA methylase specificity domain"/>
    <property type="match status" value="2"/>
</dbReference>
<keyword evidence="3" id="KW-0238">DNA-binding</keyword>
<dbReference type="InterPro" id="IPR000055">
    <property type="entry name" value="Restrct_endonuc_typeI_TRD"/>
</dbReference>
<accession>A0A413FGD9</accession>
<evidence type="ECO:0000259" key="4">
    <source>
        <dbReference type="Pfam" id="PF01420"/>
    </source>
</evidence>
<dbReference type="PANTHER" id="PTHR30408">
    <property type="entry name" value="TYPE-1 RESTRICTION ENZYME ECOKI SPECIFICITY PROTEIN"/>
    <property type="match status" value="1"/>
</dbReference>
<dbReference type="GO" id="GO:0009307">
    <property type="term" value="P:DNA restriction-modification system"/>
    <property type="evidence" value="ECO:0007669"/>
    <property type="project" value="UniProtKB-KW"/>
</dbReference>
<dbReference type="RefSeq" id="WP_117777299.1">
    <property type="nucleotide sequence ID" value="NZ_QSBM01000006.1"/>
</dbReference>
<evidence type="ECO:0000256" key="3">
    <source>
        <dbReference type="ARBA" id="ARBA00023125"/>
    </source>
</evidence>
<keyword evidence="5" id="KW-0255">Endonuclease</keyword>
<keyword evidence="5" id="KW-0378">Hydrolase</keyword>
<evidence type="ECO:0000256" key="2">
    <source>
        <dbReference type="ARBA" id="ARBA00022747"/>
    </source>
</evidence>
<name>A0A413FGD9_9FIRM</name>